<feature type="compositionally biased region" description="Polar residues" evidence="5">
    <location>
        <begin position="693"/>
        <end position="702"/>
    </location>
</feature>
<comment type="similarity">
    <text evidence="1 4">Belongs to the glycosyl hydrolase 1 family.</text>
</comment>
<dbReference type="InterPro" id="IPR017853">
    <property type="entry name" value="GH"/>
</dbReference>
<keyword evidence="6" id="KW-1133">Transmembrane helix</keyword>
<evidence type="ECO:0000256" key="7">
    <source>
        <dbReference type="SAM" id="SignalP"/>
    </source>
</evidence>
<dbReference type="PROSITE" id="PS00653">
    <property type="entry name" value="GLYCOSYL_HYDROL_F1_2"/>
    <property type="match status" value="1"/>
</dbReference>
<feature type="compositionally biased region" description="Polar residues" evidence="5">
    <location>
        <begin position="640"/>
        <end position="652"/>
    </location>
</feature>
<keyword evidence="3" id="KW-0326">Glycosidase</keyword>
<protein>
    <recommendedName>
        <fullName evidence="10">Beta-glucosidase</fullName>
    </recommendedName>
</protein>
<keyword evidence="9" id="KW-1185">Reference proteome</keyword>
<feature type="signal peptide" evidence="7">
    <location>
        <begin position="1"/>
        <end position="24"/>
    </location>
</feature>
<evidence type="ECO:0000313" key="9">
    <source>
        <dbReference type="Proteomes" id="UP000355283"/>
    </source>
</evidence>
<dbReference type="GO" id="GO:0005975">
    <property type="term" value="P:carbohydrate metabolic process"/>
    <property type="evidence" value="ECO:0007669"/>
    <property type="project" value="InterPro"/>
</dbReference>
<evidence type="ECO:0000313" key="8">
    <source>
        <dbReference type="EMBL" id="TFJ85610.1"/>
    </source>
</evidence>
<dbReference type="PANTHER" id="PTHR10353:SF36">
    <property type="entry name" value="LP05116P"/>
    <property type="match status" value="1"/>
</dbReference>
<proteinExistence type="inferred from homology"/>
<feature type="chain" id="PRO_5020035969" description="Beta-glucosidase" evidence="7">
    <location>
        <begin position="25"/>
        <end position="702"/>
    </location>
</feature>
<accession>A0A4D9D2E9</accession>
<dbReference type="Pfam" id="PF00232">
    <property type="entry name" value="Glyco_hydro_1"/>
    <property type="match status" value="1"/>
</dbReference>
<dbReference type="GO" id="GO:0008422">
    <property type="term" value="F:beta-glucosidase activity"/>
    <property type="evidence" value="ECO:0007669"/>
    <property type="project" value="TreeGrafter"/>
</dbReference>
<feature type="compositionally biased region" description="Polar residues" evidence="5">
    <location>
        <begin position="667"/>
        <end position="679"/>
    </location>
</feature>
<feature type="compositionally biased region" description="Polar residues" evidence="5">
    <location>
        <begin position="614"/>
        <end position="626"/>
    </location>
</feature>
<keyword evidence="6" id="KW-0812">Transmembrane</keyword>
<feature type="transmembrane region" description="Helical" evidence="6">
    <location>
        <begin position="546"/>
        <end position="570"/>
    </location>
</feature>
<reference evidence="8 9" key="1">
    <citation type="submission" date="2019-01" db="EMBL/GenBank/DDBJ databases">
        <title>Nuclear Genome Assembly of the Microalgal Biofuel strain Nannochloropsis salina CCMP1776.</title>
        <authorList>
            <person name="Hovde B."/>
        </authorList>
    </citation>
    <scope>NUCLEOTIDE SEQUENCE [LARGE SCALE GENOMIC DNA]</scope>
    <source>
        <strain evidence="8 9">CCMP1776</strain>
    </source>
</reference>
<organism evidence="8 9">
    <name type="scientific">Nannochloropsis salina CCMP1776</name>
    <dbReference type="NCBI Taxonomy" id="1027361"/>
    <lineage>
        <taxon>Eukaryota</taxon>
        <taxon>Sar</taxon>
        <taxon>Stramenopiles</taxon>
        <taxon>Ochrophyta</taxon>
        <taxon>Eustigmatophyceae</taxon>
        <taxon>Eustigmatales</taxon>
        <taxon>Monodopsidaceae</taxon>
        <taxon>Microchloropsis</taxon>
        <taxon>Microchloropsis salina</taxon>
    </lineage>
</organism>
<dbReference type="InterPro" id="IPR033132">
    <property type="entry name" value="GH_1_N_CS"/>
</dbReference>
<dbReference type="Proteomes" id="UP000355283">
    <property type="component" value="Unassembled WGS sequence"/>
</dbReference>
<dbReference type="EMBL" id="SDOX01000011">
    <property type="protein sequence ID" value="TFJ85610.1"/>
    <property type="molecule type" value="Genomic_DNA"/>
</dbReference>
<dbReference type="OrthoDB" id="65569at2759"/>
<dbReference type="SUPFAM" id="SSF51445">
    <property type="entry name" value="(Trans)glycosidases"/>
    <property type="match status" value="1"/>
</dbReference>
<comment type="caution">
    <text evidence="8">The sequence shown here is derived from an EMBL/GenBank/DDBJ whole genome shotgun (WGS) entry which is preliminary data.</text>
</comment>
<name>A0A4D9D2E9_9STRA</name>
<sequence length="702" mass="76744">MRSMTNIVWTAAVAFAFLLGNVSADSSAPYPSDFAWGAATAAYQVEGAYNTDGRGMSIWDTFSHIPGKTANGDTGDVADDSYHRYEEDIKLAVEMGITHYRMSISWPRIMPNGKLPLNPKGVAFYNDVINTLLAHNIEPFVTLYHWDLPQALANDSAGQSEGDKLFGKGWLEASVADDFVTYAEACFLQFGDRVSNWLTFNEPLTFVNLGYGSGTHAPGRCSGCSLGGDSATEPYIAAHNVLRAHGKAVARYRQLKAMAPSMLDGKIGITLNCDWGEPFTSSKDDEEAATRFLEFQLAWYADPVFFGAYPASMVAAVGDRLPKFTAEEAAQLKGSWDFFGLNHYTSKYVKKPDYPAPLPGMGNSWYADAHTTQTDTSIDGILIGPLGDSSWLHVVPWGFRKMLNWVAERYGNPGIYVTENGCDVPNESKMSLAEALDDKFRVDFYRGYLSNMAEAMKDGVKVKGYFAWSLLDNFEWADGYSKRFGLHYVDYSDNLKRYKKSSAKWYHDYIRANSPGKSHKLRMANPNAGKGGGETAARHRTLKASIASAVLGFMAALVVVAAVMTGRALLKYNHEHQQRHSHVSGSHSEDEEEDHPSVRSDLLSPRMGLGGKSVSFTSLGPMSSAATGRPSRRSPRGVHSATSASSRMQGSVSMGVLAQDGRGLTSMGPSKSMGQLTHLSQRKSHTNLEDLALQSSEPSLLG</sequence>
<evidence type="ECO:0000256" key="1">
    <source>
        <dbReference type="ARBA" id="ARBA00010838"/>
    </source>
</evidence>
<keyword evidence="6" id="KW-0472">Membrane</keyword>
<evidence type="ECO:0000256" key="5">
    <source>
        <dbReference type="SAM" id="MobiDB-lite"/>
    </source>
</evidence>
<evidence type="ECO:0000256" key="6">
    <source>
        <dbReference type="SAM" id="Phobius"/>
    </source>
</evidence>
<gene>
    <name evidence="8" type="ORF">NSK_003119</name>
</gene>
<feature type="region of interest" description="Disordered" evidence="5">
    <location>
        <begin position="575"/>
        <end position="702"/>
    </location>
</feature>
<dbReference type="Gene3D" id="3.20.20.80">
    <property type="entry name" value="Glycosidases"/>
    <property type="match status" value="1"/>
</dbReference>
<evidence type="ECO:0000256" key="3">
    <source>
        <dbReference type="ARBA" id="ARBA00023295"/>
    </source>
</evidence>
<evidence type="ECO:0000256" key="4">
    <source>
        <dbReference type="RuleBase" id="RU003690"/>
    </source>
</evidence>
<evidence type="ECO:0000256" key="2">
    <source>
        <dbReference type="ARBA" id="ARBA00022801"/>
    </source>
</evidence>
<dbReference type="AlphaFoldDB" id="A0A4D9D2E9"/>
<keyword evidence="7" id="KW-0732">Signal</keyword>
<keyword evidence="2" id="KW-0378">Hydrolase</keyword>
<evidence type="ECO:0008006" key="10">
    <source>
        <dbReference type="Google" id="ProtNLM"/>
    </source>
</evidence>
<dbReference type="InterPro" id="IPR001360">
    <property type="entry name" value="Glyco_hydro_1"/>
</dbReference>
<dbReference type="PRINTS" id="PR00131">
    <property type="entry name" value="GLHYDRLASE1"/>
</dbReference>
<dbReference type="FunFam" id="3.20.20.80:FF:000041">
    <property type="entry name" value="Beta-glucosidase 7"/>
    <property type="match status" value="1"/>
</dbReference>
<dbReference type="PANTHER" id="PTHR10353">
    <property type="entry name" value="GLYCOSYL HYDROLASE"/>
    <property type="match status" value="1"/>
</dbReference>